<dbReference type="Pfam" id="PF00176">
    <property type="entry name" value="SNF2-rel_dom"/>
    <property type="match status" value="1"/>
</dbReference>
<dbReference type="InterPro" id="IPR050628">
    <property type="entry name" value="SNF2_RAD54_helicase_TF"/>
</dbReference>
<dbReference type="PROSITE" id="PS51194">
    <property type="entry name" value="HELICASE_CTER"/>
    <property type="match status" value="1"/>
</dbReference>
<dbReference type="OrthoDB" id="9772064at2"/>
<dbReference type="InterPro" id="IPR029063">
    <property type="entry name" value="SAM-dependent_MTases_sf"/>
</dbReference>
<proteinExistence type="predicted"/>
<dbReference type="PANTHER" id="PTHR45626">
    <property type="entry name" value="TRANSCRIPTION TERMINATION FACTOR 2-RELATED"/>
    <property type="match status" value="1"/>
</dbReference>
<dbReference type="SUPFAM" id="SSF52540">
    <property type="entry name" value="P-loop containing nucleoside triphosphate hydrolases"/>
    <property type="match status" value="2"/>
</dbReference>
<dbReference type="InterPro" id="IPR027417">
    <property type="entry name" value="P-loop_NTPase"/>
</dbReference>
<keyword evidence="7" id="KW-0614">Plasmid</keyword>
<dbReference type="Gene3D" id="3.40.50.150">
    <property type="entry name" value="Vaccinia Virus protein VP39"/>
    <property type="match status" value="1"/>
</dbReference>
<evidence type="ECO:0000259" key="6">
    <source>
        <dbReference type="PROSITE" id="PS51194"/>
    </source>
</evidence>
<keyword evidence="3" id="KW-0067">ATP-binding</keyword>
<dbReference type="InterPro" id="IPR014001">
    <property type="entry name" value="Helicase_ATP-bd"/>
</dbReference>
<evidence type="ECO:0008006" key="9">
    <source>
        <dbReference type="Google" id="ProtNLM"/>
    </source>
</evidence>
<dbReference type="GO" id="GO:0005524">
    <property type="term" value="F:ATP binding"/>
    <property type="evidence" value="ECO:0007669"/>
    <property type="project" value="UniProtKB-KW"/>
</dbReference>
<gene>
    <name evidence="7" type="ORF">A9Y76_28100</name>
</gene>
<feature type="region of interest" description="Disordered" evidence="4">
    <location>
        <begin position="406"/>
        <end position="428"/>
    </location>
</feature>
<dbReference type="GO" id="GO:0016787">
    <property type="term" value="F:hydrolase activity"/>
    <property type="evidence" value="ECO:0007669"/>
    <property type="project" value="UniProtKB-KW"/>
</dbReference>
<dbReference type="InterPro" id="IPR049730">
    <property type="entry name" value="SNF2/RAD54-like_C"/>
</dbReference>
<dbReference type="GO" id="GO:0006281">
    <property type="term" value="P:DNA repair"/>
    <property type="evidence" value="ECO:0007669"/>
    <property type="project" value="TreeGrafter"/>
</dbReference>
<dbReference type="GO" id="GO:0004386">
    <property type="term" value="F:helicase activity"/>
    <property type="evidence" value="ECO:0007669"/>
    <property type="project" value="UniProtKB-KW"/>
</dbReference>
<dbReference type="AlphaFoldDB" id="A0A192A7U7"/>
<evidence type="ECO:0000256" key="1">
    <source>
        <dbReference type="ARBA" id="ARBA00022741"/>
    </source>
</evidence>
<evidence type="ECO:0000256" key="2">
    <source>
        <dbReference type="ARBA" id="ARBA00022801"/>
    </source>
</evidence>
<evidence type="ECO:0000256" key="4">
    <source>
        <dbReference type="SAM" id="MobiDB-lite"/>
    </source>
</evidence>
<sequence length="1055" mass="118435">MSWASSLLEIRSKGSMTAKAGSLAGLHEARQVHQSQFFTTVALSQFCWRLVEPSMNRIAEEEGIAEGKALKLSVLDNSVGSGRLLHWANPEIHSLYGVDVDEGCIAALGEAAREAGFTYEFIHTGMESIRPKDFDVCLINPPFSINLQSPFLAPYECTSYGAFGPSTSARSDEYALYQALSAAKWVVAILPTTLADEVYLKSVNEHSKHQFRRLLAMYDMPQDVFREENATVRVTVALFDTAFHAMPATRQRVTDLSAAVEAPSLFGGIRREPRLKHLESEKSGPAISRPVTGDPAVRVCHDGRWIKLKFRCGLTEALVLNAVYQDRIGAHRPHEEHRYPREVKYVGQGVLDLQIHLAQPDPMKSFWDFIAVIGRAGGTPVVDAGLLRYLRSQIKVTATQKTPFRHTVLMPGTGSDTEGPMQGTAKKDHLVDPTKWGSAVIKAGTTVSFVEVEHGRHRFEYQGKQYVLPYEDILARFDLIQKEAASEWKEVYPGLAVQNPELAAVWRARIRSLGIDTWLTRGYQVDDLVELALKRGGVVAWAMALGKARAALAIALLLGGKHSLVVLKAALVDEMLIEIRKICLDGELWQVIETPAHLQSLRRINIISVDRLKAPITPERPRMTYAKKLRRRVGTIIPDEAHFLGNIDTDQTGAVWQVSAKRKFPLTGTPAGNYPRDCHGLLAFAGGDGTAAQPYGYRRYYLDPSLRHSMALAERGIDRVLNTFCEFVWVTREFEDELKGAKREVPRIANLAEYRRMLAPWIKRRVAKEPDVASCVSIPEPTPETHLIEFDMDHLLHYLVVSEDFSKWYLEGLDEGKRNNLVTILARIKAVEIANNFPQHPKATKGYAPLTSKQRFCIDKIEELVDLRRRPIMFTGYPGNAELVARHLAKRHIDSVVIHGGKTIKRRNAEFEERFRKGTVPVALVTYGSIGEGTNIPQCSDVLLADKSWSARKESQAIARALRDENEWDEVKVHHAITEHSIDSYMQQVVSYKADSFNAGFDWGTPTTFDQEFLHMDVIFRRFCSDLSKLVGVHALDLRKYLEKEVSHAQQRIAA</sequence>
<reference evidence="8" key="1">
    <citation type="submission" date="2016-06" db="EMBL/GenBank/DDBJ databases">
        <authorList>
            <person name="Xu Y."/>
            <person name="Nagy A."/>
            <person name="Yan X."/>
            <person name="Kim S.W."/>
            <person name="Haley B."/>
            <person name="Liu N.T."/>
            <person name="Nou X."/>
        </authorList>
    </citation>
    <scope>NUCLEOTIDE SEQUENCE [LARGE SCALE GENOMIC DNA]</scope>
    <source>
        <strain evidence="8">ATCC 49129</strain>
        <plasmid evidence="8">pri-1</plasmid>
    </source>
</reference>
<geneLocation type="plasmid" evidence="8">
    <name>pri-1</name>
</geneLocation>
<keyword evidence="1" id="KW-0547">Nucleotide-binding</keyword>
<dbReference type="Gene3D" id="3.40.50.300">
    <property type="entry name" value="P-loop containing nucleotide triphosphate hydrolases"/>
    <property type="match status" value="2"/>
</dbReference>
<feature type="domain" description="Helicase C-terminal" evidence="6">
    <location>
        <begin position="860"/>
        <end position="1013"/>
    </location>
</feature>
<dbReference type="GO" id="GO:0008094">
    <property type="term" value="F:ATP-dependent activity, acting on DNA"/>
    <property type="evidence" value="ECO:0007669"/>
    <property type="project" value="TreeGrafter"/>
</dbReference>
<name>A0A192A7U7_9RALS</name>
<dbReference type="CDD" id="cd18793">
    <property type="entry name" value="SF2_C_SNF"/>
    <property type="match status" value="1"/>
</dbReference>
<evidence type="ECO:0000256" key="3">
    <source>
        <dbReference type="ARBA" id="ARBA00022840"/>
    </source>
</evidence>
<dbReference type="RefSeq" id="WP_024979613.1">
    <property type="nucleotide sequence ID" value="NZ_CP016024.1"/>
</dbReference>
<organism evidence="7 8">
    <name type="scientific">Ralstonia insidiosa</name>
    <dbReference type="NCBI Taxonomy" id="190721"/>
    <lineage>
        <taxon>Bacteria</taxon>
        <taxon>Pseudomonadati</taxon>
        <taxon>Pseudomonadota</taxon>
        <taxon>Betaproteobacteria</taxon>
        <taxon>Burkholderiales</taxon>
        <taxon>Burkholderiaceae</taxon>
        <taxon>Ralstonia</taxon>
    </lineage>
</organism>
<evidence type="ECO:0000259" key="5">
    <source>
        <dbReference type="PROSITE" id="PS51192"/>
    </source>
</evidence>
<dbReference type="SMART" id="SM00490">
    <property type="entry name" value="HELICc"/>
    <property type="match status" value="1"/>
</dbReference>
<dbReference type="Proteomes" id="UP000078572">
    <property type="component" value="Plasmid pRI-1"/>
</dbReference>
<accession>A0A192A7U7</accession>
<feature type="domain" description="Helicase ATP-binding" evidence="5">
    <location>
        <begin position="528"/>
        <end position="688"/>
    </location>
</feature>
<evidence type="ECO:0000313" key="8">
    <source>
        <dbReference type="Proteomes" id="UP000078572"/>
    </source>
</evidence>
<protein>
    <recommendedName>
        <fullName evidence="9">Helicase C-terminal domain-containing protein</fullName>
    </recommendedName>
</protein>
<evidence type="ECO:0000313" key="7">
    <source>
        <dbReference type="EMBL" id="ANJ76459.1"/>
    </source>
</evidence>
<dbReference type="GeneID" id="61529896"/>
<dbReference type="EMBL" id="CP016024">
    <property type="protein sequence ID" value="ANJ76459.1"/>
    <property type="molecule type" value="Genomic_DNA"/>
</dbReference>
<keyword evidence="8" id="KW-1185">Reference proteome</keyword>
<dbReference type="InterPro" id="IPR000330">
    <property type="entry name" value="SNF2_N"/>
</dbReference>
<dbReference type="SUPFAM" id="SSF53335">
    <property type="entry name" value="S-adenosyl-L-methionine-dependent methyltransferases"/>
    <property type="match status" value="1"/>
</dbReference>
<dbReference type="PROSITE" id="PS51192">
    <property type="entry name" value="HELICASE_ATP_BIND_1"/>
    <property type="match status" value="1"/>
</dbReference>
<dbReference type="Pfam" id="PF00271">
    <property type="entry name" value="Helicase_C"/>
    <property type="match status" value="1"/>
</dbReference>
<dbReference type="InterPro" id="IPR001650">
    <property type="entry name" value="Helicase_C-like"/>
</dbReference>
<keyword evidence="2" id="KW-0378">Hydrolase</keyword>